<reference evidence="4 5" key="1">
    <citation type="submission" date="2019-10" db="EMBL/GenBank/DDBJ databases">
        <authorList>
            <person name="Dong K."/>
        </authorList>
    </citation>
    <scope>NUCLEOTIDE SEQUENCE [LARGE SCALE GENOMIC DNA]</scope>
    <source>
        <strain evidence="4 5">DSM 28960</strain>
    </source>
</reference>
<comment type="similarity">
    <text evidence="1 3">Belongs to the short-chain dehydrogenases/reductases (SDR) family.</text>
</comment>
<evidence type="ECO:0000256" key="2">
    <source>
        <dbReference type="ARBA" id="ARBA00023002"/>
    </source>
</evidence>
<evidence type="ECO:0000256" key="3">
    <source>
        <dbReference type="RuleBase" id="RU000363"/>
    </source>
</evidence>
<dbReference type="AlphaFoldDB" id="A0A7X2D0C7"/>
<gene>
    <name evidence="4" type="ORF">GHI93_05060</name>
</gene>
<dbReference type="GO" id="GO:0016491">
    <property type="term" value="F:oxidoreductase activity"/>
    <property type="evidence" value="ECO:0007669"/>
    <property type="project" value="UniProtKB-KW"/>
</dbReference>
<dbReference type="Proteomes" id="UP000439550">
    <property type="component" value="Unassembled WGS sequence"/>
</dbReference>
<evidence type="ECO:0000313" key="4">
    <source>
        <dbReference type="EMBL" id="MQW39308.1"/>
    </source>
</evidence>
<dbReference type="InterPro" id="IPR036291">
    <property type="entry name" value="NAD(P)-bd_dom_sf"/>
</dbReference>
<evidence type="ECO:0000313" key="5">
    <source>
        <dbReference type="Proteomes" id="UP000439550"/>
    </source>
</evidence>
<dbReference type="InterPro" id="IPR002347">
    <property type="entry name" value="SDR_fam"/>
</dbReference>
<dbReference type="PRINTS" id="PR00081">
    <property type="entry name" value="GDHRDH"/>
</dbReference>
<dbReference type="Gene3D" id="3.40.50.720">
    <property type="entry name" value="NAD(P)-binding Rossmann-like Domain"/>
    <property type="match status" value="1"/>
</dbReference>
<protein>
    <submittedName>
        <fullName evidence="4">SDR family NAD(P)-dependent oxidoreductase</fullName>
    </submittedName>
</protein>
<dbReference type="InterPro" id="IPR051911">
    <property type="entry name" value="SDR_oxidoreductase"/>
</dbReference>
<dbReference type="CDD" id="cd05374">
    <property type="entry name" value="17beta-HSD-like_SDR_c"/>
    <property type="match status" value="1"/>
</dbReference>
<dbReference type="PANTHER" id="PTHR43976:SF16">
    <property type="entry name" value="SHORT-CHAIN DEHYDROGENASE_REDUCTASE FAMILY PROTEIN"/>
    <property type="match status" value="1"/>
</dbReference>
<dbReference type="Pfam" id="PF00106">
    <property type="entry name" value="adh_short"/>
    <property type="match status" value="1"/>
</dbReference>
<dbReference type="RefSeq" id="WP_153495989.1">
    <property type="nucleotide sequence ID" value="NZ_CAXYUY010000020.1"/>
</dbReference>
<dbReference type="PRINTS" id="PR00080">
    <property type="entry name" value="SDRFAMILY"/>
</dbReference>
<dbReference type="EMBL" id="WITJ01000006">
    <property type="protein sequence ID" value="MQW39308.1"/>
    <property type="molecule type" value="Genomic_DNA"/>
</dbReference>
<sequence length="285" mass="31804">MTQKVKTPVWLVTGCSSGFGRALVTALLEQNMTVVATARHRAALDIFPDGNRLLKVALDVTKKDMITAVVAQTIEKFGRIDVLVNNAGFGYFGVMEESDQTAVRRMMETNFWGANDMTRAVLPHMRTQKSGRILNITSRGGLTTTETLAYYHATKFAMEGLFQTLRKEVEPLGIFVTNIEPGSFRTDWAGRSKESAPERIKEYESAHHTLDLLNTYSGTQSGNPALAAKAMIKLSQLKTPPMHYLMGKDAYHLATSTFKAALEEFELYHEDAIHLDFGDEGYWLD</sequence>
<dbReference type="NCBIfam" id="NF004824">
    <property type="entry name" value="PRK06180.1"/>
    <property type="match status" value="1"/>
</dbReference>
<evidence type="ECO:0000256" key="1">
    <source>
        <dbReference type="ARBA" id="ARBA00006484"/>
    </source>
</evidence>
<name>A0A7X2D0C7_9LACT</name>
<dbReference type="SUPFAM" id="SSF51735">
    <property type="entry name" value="NAD(P)-binding Rossmann-fold domains"/>
    <property type="match status" value="1"/>
</dbReference>
<accession>A0A7X2D0C7</accession>
<dbReference type="PANTHER" id="PTHR43976">
    <property type="entry name" value="SHORT CHAIN DEHYDROGENASE"/>
    <property type="match status" value="1"/>
</dbReference>
<dbReference type="OrthoDB" id="9775296at2"/>
<keyword evidence="2" id="KW-0560">Oxidoreductase</keyword>
<organism evidence="4 5">
    <name type="scientific">Lactococcus hircilactis</name>
    <dbReference type="NCBI Taxonomy" id="1494462"/>
    <lineage>
        <taxon>Bacteria</taxon>
        <taxon>Bacillati</taxon>
        <taxon>Bacillota</taxon>
        <taxon>Bacilli</taxon>
        <taxon>Lactobacillales</taxon>
        <taxon>Streptococcaceae</taxon>
        <taxon>Lactococcus</taxon>
    </lineage>
</organism>
<comment type="caution">
    <text evidence="4">The sequence shown here is derived from an EMBL/GenBank/DDBJ whole genome shotgun (WGS) entry which is preliminary data.</text>
</comment>
<keyword evidence="5" id="KW-1185">Reference proteome</keyword>
<proteinExistence type="inferred from homology"/>